<sequence>MKRRHFMASLLGTLAAGRAFGGFAQEGAAFVLPADHPLQPAWQAWKSLCLQEDGRIVDAPQSGASHSEGQGYGLRLAVAFGDEEAFRRIFEWSESHLALREDGLLSWRYLPEAGDPVPDRNNASDGDLFYGWALIQGAMAWNEPLFADRARMIGTALARSCLADHPDGSGRRYLLPAAYGFTSDRAITLNLSYCMPRAMRELGAFAEAPALVTAAQDGLDLMNGIAGSGLLPDWLQLTPEGRTPAPGLPDQSGYEALRIPLYLCWSGMTDTPAQQRFREMHRQAAARDRGTATVFDPETGRIRESSDEVGYRALVALNDCVLSRTAGSAMPDFDAAQVYFPATLHLMALVAQAEFFPKCLPV</sequence>
<dbReference type="PRINTS" id="PR00735">
    <property type="entry name" value="GLHYDRLASE8"/>
</dbReference>
<keyword evidence="4" id="KW-0378">Hydrolase</keyword>
<dbReference type="HOGENOM" id="CLU_037297_1_0_5"/>
<keyword evidence="8" id="KW-0732">Signal</keyword>
<feature type="signal peptide" evidence="8">
    <location>
        <begin position="1"/>
        <end position="24"/>
    </location>
</feature>
<protein>
    <recommendedName>
        <fullName evidence="3">cellulase</fullName>
        <ecNumber evidence="3">3.2.1.4</ecNumber>
    </recommendedName>
</protein>
<evidence type="ECO:0000256" key="3">
    <source>
        <dbReference type="ARBA" id="ARBA00012601"/>
    </source>
</evidence>
<geneLocation type="plasmid" evidence="9">
    <name>pRSPA02</name>
</geneLocation>
<keyword evidence="7" id="KW-0119">Carbohydrate metabolism</keyword>
<evidence type="ECO:0000313" key="9">
    <source>
        <dbReference type="EMBL" id="ABP73026.1"/>
    </source>
</evidence>
<keyword evidence="7" id="KW-0624">Polysaccharide degradation</keyword>
<dbReference type="InterPro" id="IPR012341">
    <property type="entry name" value="6hp_glycosidase-like_sf"/>
</dbReference>
<dbReference type="KEGG" id="rsq:Rsph17025_4175"/>
<comment type="catalytic activity">
    <reaction evidence="1">
        <text>Endohydrolysis of (1-&gt;4)-beta-D-glucosidic linkages in cellulose, lichenin and cereal beta-D-glucans.</text>
        <dbReference type="EC" id="3.2.1.4"/>
    </reaction>
</comment>
<dbReference type="EMBL" id="CP000663">
    <property type="protein sequence ID" value="ABP73026.1"/>
    <property type="molecule type" value="Genomic_DNA"/>
</dbReference>
<dbReference type="AlphaFoldDB" id="A4X062"/>
<reference evidence="9" key="1">
    <citation type="submission" date="2007-04" db="EMBL/GenBank/DDBJ databases">
        <title>Complete sequence of plasmid pRSPA02 of Rhodobacter sphaeroides ATCC 17025.</title>
        <authorList>
            <consortium name="US DOE Joint Genome Institute"/>
            <person name="Copeland A."/>
            <person name="Lucas S."/>
            <person name="Lapidus A."/>
            <person name="Barry K."/>
            <person name="Detter J.C."/>
            <person name="Glavina del Rio T."/>
            <person name="Hammon N."/>
            <person name="Israni S."/>
            <person name="Dalin E."/>
            <person name="Tice H."/>
            <person name="Pitluck S."/>
            <person name="Chertkov O."/>
            <person name="Brettin T."/>
            <person name="Bruce D."/>
            <person name="Han C."/>
            <person name="Schmutz J."/>
            <person name="Larimer F."/>
            <person name="Land M."/>
            <person name="Hauser L."/>
            <person name="Kyrpides N."/>
            <person name="Kim E."/>
            <person name="Richardson P."/>
            <person name="Mackenzie C."/>
            <person name="Choudhary M."/>
            <person name="Donohue T.J."/>
            <person name="Kaplan S."/>
        </authorList>
    </citation>
    <scope>NUCLEOTIDE SEQUENCE [LARGE SCALE GENOMIC DNA]</scope>
    <source>
        <strain evidence="9">ATCC 17025</strain>
        <plasmid evidence="9">pRSPA02</plasmid>
    </source>
</reference>
<evidence type="ECO:0000256" key="7">
    <source>
        <dbReference type="ARBA" id="ARBA00023326"/>
    </source>
</evidence>
<dbReference type="SUPFAM" id="SSF48208">
    <property type="entry name" value="Six-hairpin glycosidases"/>
    <property type="match status" value="1"/>
</dbReference>
<dbReference type="InterPro" id="IPR002037">
    <property type="entry name" value="Glyco_hydro_8"/>
</dbReference>
<organism evidence="9">
    <name type="scientific">Cereibacter sphaeroides (strain ATCC 17025 / ATH 2.4.3)</name>
    <name type="common">Rhodobacter sphaeroides</name>
    <dbReference type="NCBI Taxonomy" id="349102"/>
    <lineage>
        <taxon>Bacteria</taxon>
        <taxon>Pseudomonadati</taxon>
        <taxon>Pseudomonadota</taxon>
        <taxon>Alphaproteobacteria</taxon>
        <taxon>Rhodobacterales</taxon>
        <taxon>Paracoccaceae</taxon>
        <taxon>Cereibacter</taxon>
    </lineage>
</organism>
<evidence type="ECO:0000256" key="2">
    <source>
        <dbReference type="ARBA" id="ARBA00009209"/>
    </source>
</evidence>
<dbReference type="BioCyc" id="RSPH349102:G1G8M-4308-MONOMER"/>
<keyword evidence="6" id="KW-0326">Glycosidase</keyword>
<evidence type="ECO:0000256" key="6">
    <source>
        <dbReference type="ARBA" id="ARBA00023295"/>
    </source>
</evidence>
<evidence type="ECO:0000256" key="4">
    <source>
        <dbReference type="ARBA" id="ARBA00022801"/>
    </source>
</evidence>
<comment type="similarity">
    <text evidence="2">Belongs to the glycosyl hydrolase 8 (cellulase D) family.</text>
</comment>
<gene>
    <name evidence="9" type="ordered locus">Rsph17025_4175</name>
</gene>
<keyword evidence="5" id="KW-0136">Cellulose degradation</keyword>
<dbReference type="Gene3D" id="1.50.10.10">
    <property type="match status" value="1"/>
</dbReference>
<dbReference type="GO" id="GO:0030245">
    <property type="term" value="P:cellulose catabolic process"/>
    <property type="evidence" value="ECO:0007669"/>
    <property type="project" value="UniProtKB-KW"/>
</dbReference>
<name>A4X062_CERS5</name>
<feature type="chain" id="PRO_5002674716" description="cellulase" evidence="8">
    <location>
        <begin position="25"/>
        <end position="362"/>
    </location>
</feature>
<evidence type="ECO:0000256" key="8">
    <source>
        <dbReference type="SAM" id="SignalP"/>
    </source>
</evidence>
<evidence type="ECO:0000256" key="5">
    <source>
        <dbReference type="ARBA" id="ARBA00023001"/>
    </source>
</evidence>
<accession>A4X062</accession>
<dbReference type="InterPro" id="IPR008928">
    <property type="entry name" value="6-hairpin_glycosidase_sf"/>
</dbReference>
<dbReference type="CAZy" id="GH8">
    <property type="family name" value="Glycoside Hydrolase Family 8"/>
</dbReference>
<dbReference type="EC" id="3.2.1.4" evidence="3"/>
<keyword evidence="9" id="KW-0614">Plasmid</keyword>
<proteinExistence type="inferred from homology"/>
<dbReference type="GO" id="GO:0008810">
    <property type="term" value="F:cellulase activity"/>
    <property type="evidence" value="ECO:0007669"/>
    <property type="project" value="UniProtKB-EC"/>
</dbReference>
<dbReference type="Pfam" id="PF01270">
    <property type="entry name" value="Glyco_hydro_8"/>
    <property type="match status" value="1"/>
</dbReference>
<evidence type="ECO:0000256" key="1">
    <source>
        <dbReference type="ARBA" id="ARBA00000966"/>
    </source>
</evidence>